<keyword evidence="3 7" id="KW-0732">Signal</keyword>
<dbReference type="EMBL" id="CP031388">
    <property type="protein sequence ID" value="QPH05913.1"/>
    <property type="molecule type" value="Genomic_DNA"/>
</dbReference>
<dbReference type="PANTHER" id="PTHR13605:SF4">
    <property type="entry name" value="ER MEMBRANE PROTEIN COMPLEX SUBUNIT 7"/>
    <property type="match status" value="1"/>
</dbReference>
<gene>
    <name evidence="9" type="ORF">C2857_004013</name>
</gene>
<keyword evidence="10" id="KW-1185">Reference proteome</keyword>
<dbReference type="Pfam" id="PF09430">
    <property type="entry name" value="EMC7_beta-sandw"/>
    <property type="match status" value="1"/>
</dbReference>
<protein>
    <recommendedName>
        <fullName evidence="8">ER membrane protein complex subunit 7 beta-sandwich domain-containing protein</fullName>
    </recommendedName>
</protein>
<name>A0A7S9PWP1_EPIFF</name>
<dbReference type="PANTHER" id="PTHR13605">
    <property type="entry name" value="ER MEMBRANE PROTEIN COMPLEX SUBUNIT 7"/>
    <property type="match status" value="1"/>
</dbReference>
<feature type="chain" id="PRO_5034078634" description="ER membrane protein complex subunit 7 beta-sandwich domain-containing protein" evidence="7">
    <location>
        <begin position="16"/>
        <end position="241"/>
    </location>
</feature>
<dbReference type="InterPro" id="IPR039163">
    <property type="entry name" value="EMC7"/>
</dbReference>
<dbReference type="AlphaFoldDB" id="A0A7S9PWP1"/>
<accession>A0A7S9PWP1</accession>
<reference evidence="9 10" key="1">
    <citation type="journal article" date="2018" name="PLoS Genet.">
        <title>Repeat elements organise 3D genome structure and mediate transcription in the filamentous fungus Epichloe festucae.</title>
        <authorList>
            <person name="Winter D.J."/>
            <person name="Ganley A.R.D."/>
            <person name="Young C.A."/>
            <person name="Liachko I."/>
            <person name="Schardl C.L."/>
            <person name="Dupont P.Y."/>
            <person name="Berry D."/>
            <person name="Ram A."/>
            <person name="Scott B."/>
            <person name="Cox M.P."/>
        </authorList>
    </citation>
    <scope>NUCLEOTIDE SEQUENCE [LARGE SCALE GENOMIC DNA]</scope>
    <source>
        <strain evidence="9 10">Fl1</strain>
    </source>
</reference>
<dbReference type="Proteomes" id="UP000594364">
    <property type="component" value="Chromosome 4"/>
</dbReference>
<proteinExistence type="predicted"/>
<evidence type="ECO:0000256" key="6">
    <source>
        <dbReference type="SAM" id="MobiDB-lite"/>
    </source>
</evidence>
<keyword evidence="4" id="KW-1133">Transmembrane helix</keyword>
<sequence length="241" mass="25776">MHLLALLVLPACTAAASLTLYLPATPNPFALPPTTHATLSTLSEYHSAPLSSVNTFVFHNVTPGSYLADVHCTTDGFRPLRIDVSVDQDGAELIQAWDTFRGNEWGNKGEPVPVREGSAGKGVEVKSIGKKIYFVDRPSFSILSILKNPMILMGLVSMVIFIGMPKLVENMDPETKAEFEASQRNSPLNAVMGGGGAQQQNPLGNFDMAAFLAGSSKKDGAGEGQGNANHGRKRNEPVRRG</sequence>
<evidence type="ECO:0000256" key="7">
    <source>
        <dbReference type="SAM" id="SignalP"/>
    </source>
</evidence>
<feature type="region of interest" description="Disordered" evidence="6">
    <location>
        <begin position="215"/>
        <end position="241"/>
    </location>
</feature>
<evidence type="ECO:0000256" key="2">
    <source>
        <dbReference type="ARBA" id="ARBA00022692"/>
    </source>
</evidence>
<evidence type="ECO:0000259" key="8">
    <source>
        <dbReference type="Pfam" id="PF09430"/>
    </source>
</evidence>
<evidence type="ECO:0000313" key="10">
    <source>
        <dbReference type="Proteomes" id="UP000594364"/>
    </source>
</evidence>
<dbReference type="GO" id="GO:0072546">
    <property type="term" value="C:EMC complex"/>
    <property type="evidence" value="ECO:0007669"/>
    <property type="project" value="TreeGrafter"/>
</dbReference>
<evidence type="ECO:0000256" key="4">
    <source>
        <dbReference type="ARBA" id="ARBA00022989"/>
    </source>
</evidence>
<evidence type="ECO:0000313" key="9">
    <source>
        <dbReference type="EMBL" id="QPH05913.1"/>
    </source>
</evidence>
<dbReference type="InterPro" id="IPR019008">
    <property type="entry name" value="Beta_sandwich_EMC7"/>
</dbReference>
<evidence type="ECO:0000256" key="3">
    <source>
        <dbReference type="ARBA" id="ARBA00022729"/>
    </source>
</evidence>
<comment type="subcellular location">
    <subcellularLocation>
        <location evidence="1">Membrane</location>
        <topology evidence="1">Single-pass membrane protein</topology>
    </subcellularLocation>
</comment>
<dbReference type="OrthoDB" id="27095at2759"/>
<keyword evidence="2" id="KW-0812">Transmembrane</keyword>
<evidence type="ECO:0000256" key="5">
    <source>
        <dbReference type="ARBA" id="ARBA00023136"/>
    </source>
</evidence>
<feature type="signal peptide" evidence="7">
    <location>
        <begin position="1"/>
        <end position="15"/>
    </location>
</feature>
<keyword evidence="5" id="KW-0472">Membrane</keyword>
<feature type="domain" description="ER membrane protein complex subunit 7 beta-sandwich" evidence="8">
    <location>
        <begin position="28"/>
        <end position="153"/>
    </location>
</feature>
<evidence type="ECO:0000256" key="1">
    <source>
        <dbReference type="ARBA" id="ARBA00004167"/>
    </source>
</evidence>
<organism evidence="9 10">
    <name type="scientific">Epichloe festucae (strain Fl1)</name>
    <dbReference type="NCBI Taxonomy" id="877507"/>
    <lineage>
        <taxon>Eukaryota</taxon>
        <taxon>Fungi</taxon>
        <taxon>Dikarya</taxon>
        <taxon>Ascomycota</taxon>
        <taxon>Pezizomycotina</taxon>
        <taxon>Sordariomycetes</taxon>
        <taxon>Hypocreomycetidae</taxon>
        <taxon>Hypocreales</taxon>
        <taxon>Clavicipitaceae</taxon>
        <taxon>Epichloe</taxon>
    </lineage>
</organism>